<organism evidence="3 4">
    <name type="scientific">Haemonchus contortus</name>
    <name type="common">Barber pole worm</name>
    <dbReference type="NCBI Taxonomy" id="6289"/>
    <lineage>
        <taxon>Eukaryota</taxon>
        <taxon>Metazoa</taxon>
        <taxon>Ecdysozoa</taxon>
        <taxon>Nematoda</taxon>
        <taxon>Chromadorea</taxon>
        <taxon>Rhabditida</taxon>
        <taxon>Rhabditina</taxon>
        <taxon>Rhabditomorpha</taxon>
        <taxon>Strongyloidea</taxon>
        <taxon>Trichostrongylidae</taxon>
        <taxon>Haemonchus</taxon>
    </lineage>
</organism>
<keyword evidence="3" id="KW-1185">Reference proteome</keyword>
<dbReference type="AlphaFoldDB" id="A0A7I4YBQ3"/>
<proteinExistence type="predicted"/>
<dbReference type="WBParaSite" id="HCON_00081960-00001">
    <property type="protein sequence ID" value="HCON_00081960-00001"/>
    <property type="gene ID" value="HCON_00081960"/>
</dbReference>
<evidence type="ECO:0000313" key="3">
    <source>
        <dbReference type="Proteomes" id="UP000025227"/>
    </source>
</evidence>
<feature type="transmembrane region" description="Helical" evidence="2">
    <location>
        <begin position="171"/>
        <end position="192"/>
    </location>
</feature>
<feature type="transmembrane region" description="Helical" evidence="2">
    <location>
        <begin position="53"/>
        <end position="76"/>
    </location>
</feature>
<feature type="compositionally biased region" description="Basic and acidic residues" evidence="1">
    <location>
        <begin position="355"/>
        <end position="376"/>
    </location>
</feature>
<protein>
    <submittedName>
        <fullName evidence="4">Uncharacterized protein</fullName>
    </submittedName>
</protein>
<name>A0A7I4YBQ3_HAECO</name>
<keyword evidence="2" id="KW-0812">Transmembrane</keyword>
<feature type="transmembrane region" description="Helical" evidence="2">
    <location>
        <begin position="88"/>
        <end position="110"/>
    </location>
</feature>
<dbReference type="Proteomes" id="UP000025227">
    <property type="component" value="Unplaced"/>
</dbReference>
<dbReference type="OrthoDB" id="5871751at2759"/>
<evidence type="ECO:0000313" key="4">
    <source>
        <dbReference type="WBParaSite" id="HCON_00081960-00001"/>
    </source>
</evidence>
<feature type="region of interest" description="Disordered" evidence="1">
    <location>
        <begin position="339"/>
        <end position="388"/>
    </location>
</feature>
<evidence type="ECO:0000256" key="2">
    <source>
        <dbReference type="SAM" id="Phobius"/>
    </source>
</evidence>
<evidence type="ECO:0000256" key="1">
    <source>
        <dbReference type="SAM" id="MobiDB-lite"/>
    </source>
</evidence>
<feature type="compositionally biased region" description="Basic residues" evidence="1">
    <location>
        <begin position="215"/>
        <end position="268"/>
    </location>
</feature>
<feature type="compositionally biased region" description="Basic and acidic residues" evidence="1">
    <location>
        <begin position="287"/>
        <end position="296"/>
    </location>
</feature>
<feature type="transmembrane region" description="Helical" evidence="2">
    <location>
        <begin position="117"/>
        <end position="140"/>
    </location>
</feature>
<accession>A0A7I4YBQ3</accession>
<keyword evidence="2" id="KW-0472">Membrane</keyword>
<keyword evidence="2" id="KW-1133">Transmembrane helix</keyword>
<sequence length="388" mass="44875">MRRRKYMSMDQLQSIARRAREREGLILTQAVVAARKMTRRDVRRAKRRQDTYSFLKAVALSLETIGVMVICFLGIFTYFEVRSDSESAFYASQLAVELILLLMILFNIAVENLGLRLLLLLGFIVAFILNLLQVGFFMLYNRHSPVCRHVFLFGIRACVSTKHPFTHHSTVAATFLLFFHLILILIGVGILASHPGTLSDLVSRTNPRLVRSYLRQKRRAQRQRRRRLASQRRRRSASRSARSRASRRSRPSRRRRPSRRSRRRRTRRTSTAVERRTVPRSPSTSLDIRRLPDGTRFKTTNNRSFHMEYYVEDGVFVGSGTETTNKAISICAPIRPSANISSARRSYSRRSSRSQRSDLSESSESESRRLGPDIDNKNALVRQETRNV</sequence>
<reference evidence="4" key="1">
    <citation type="submission" date="2020-12" db="UniProtKB">
        <authorList>
            <consortium name="WormBaseParasite"/>
        </authorList>
    </citation>
    <scope>IDENTIFICATION</scope>
    <source>
        <strain evidence="4">MHco3</strain>
    </source>
</reference>
<feature type="region of interest" description="Disordered" evidence="1">
    <location>
        <begin position="215"/>
        <end position="299"/>
    </location>
</feature>